<evidence type="ECO:0000256" key="10">
    <source>
        <dbReference type="PIRSR" id="PIRSR601621-1"/>
    </source>
</evidence>
<evidence type="ECO:0000256" key="3">
    <source>
        <dbReference type="ARBA" id="ARBA00022617"/>
    </source>
</evidence>
<evidence type="ECO:0000256" key="5">
    <source>
        <dbReference type="ARBA" id="ARBA00022729"/>
    </source>
</evidence>
<feature type="disulfide bond" evidence="13">
    <location>
        <begin position="36"/>
        <end position="300"/>
    </location>
</feature>
<feature type="chain" id="PRO_5007748674" description="Peroxidase" evidence="14">
    <location>
        <begin position="18"/>
        <end position="362"/>
    </location>
</feature>
<evidence type="ECO:0000259" key="15">
    <source>
        <dbReference type="Pfam" id="PF00141"/>
    </source>
</evidence>
<reference evidence="17 18" key="1">
    <citation type="journal article" date="2016" name="Mol. Biol. Evol.">
        <title>Comparative Genomics of Early-Diverging Mushroom-Forming Fungi Provides Insights into the Origins of Lignocellulose Decay Capabilities.</title>
        <authorList>
            <person name="Nagy L.G."/>
            <person name="Riley R."/>
            <person name="Tritt A."/>
            <person name="Adam C."/>
            <person name="Daum C."/>
            <person name="Floudas D."/>
            <person name="Sun H."/>
            <person name="Yadav J.S."/>
            <person name="Pangilinan J."/>
            <person name="Larsson K.H."/>
            <person name="Matsuura K."/>
            <person name="Barry K."/>
            <person name="Labutti K."/>
            <person name="Kuo R."/>
            <person name="Ohm R.A."/>
            <person name="Bhattacharya S.S."/>
            <person name="Shirouzu T."/>
            <person name="Yoshinaga Y."/>
            <person name="Martin F.M."/>
            <person name="Grigoriev I.V."/>
            <person name="Hibbett D.S."/>
        </authorList>
    </citation>
    <scope>NUCLEOTIDE SEQUENCE [LARGE SCALE GENOMIC DNA]</scope>
    <source>
        <strain evidence="17 18">HHB12029</strain>
    </source>
</reference>
<comment type="similarity">
    <text evidence="1 14">Belongs to the peroxidase family. Ligninase subfamily.</text>
</comment>
<dbReference type="OrthoDB" id="2113341at2759"/>
<dbReference type="GO" id="GO:0042744">
    <property type="term" value="P:hydrogen peroxide catabolic process"/>
    <property type="evidence" value="ECO:0007669"/>
    <property type="project" value="TreeGrafter"/>
</dbReference>
<dbReference type="Pfam" id="PF00141">
    <property type="entry name" value="peroxidase"/>
    <property type="match status" value="1"/>
</dbReference>
<dbReference type="GO" id="GO:0000302">
    <property type="term" value="P:response to reactive oxygen species"/>
    <property type="evidence" value="ECO:0007669"/>
    <property type="project" value="TreeGrafter"/>
</dbReference>
<dbReference type="Gene3D" id="1.10.420.10">
    <property type="entry name" value="Peroxidase, domain 2"/>
    <property type="match status" value="1"/>
</dbReference>
<feature type="disulfide bond" evidence="13">
    <location>
        <begin position="24"/>
        <end position="37"/>
    </location>
</feature>
<dbReference type="AlphaFoldDB" id="A0A165ZVD8"/>
<feature type="binding site" evidence="11">
    <location>
        <position position="69"/>
    </location>
    <ligand>
        <name>Ca(2+)</name>
        <dbReference type="ChEBI" id="CHEBI:29108"/>
        <label>1</label>
    </ligand>
</feature>
<protein>
    <recommendedName>
        <fullName evidence="14">Peroxidase</fullName>
        <ecNumber evidence="14">1.11.1.-</ecNumber>
    </recommendedName>
</protein>
<dbReference type="Gene3D" id="1.10.520.10">
    <property type="match status" value="1"/>
</dbReference>
<proteinExistence type="inferred from homology"/>
<dbReference type="GO" id="GO:0034599">
    <property type="term" value="P:cellular response to oxidative stress"/>
    <property type="evidence" value="ECO:0007669"/>
    <property type="project" value="InterPro"/>
</dbReference>
<evidence type="ECO:0000256" key="1">
    <source>
        <dbReference type="ARBA" id="ARBA00006089"/>
    </source>
</evidence>
<feature type="binding site" evidence="11">
    <location>
        <position position="190"/>
    </location>
    <ligand>
        <name>Ca(2+)</name>
        <dbReference type="ChEBI" id="CHEBI:29108"/>
        <label>2</label>
    </ligand>
</feature>
<dbReference type="EC" id="1.11.1.-" evidence="14"/>
<keyword evidence="18" id="KW-1185">Reference proteome</keyword>
<feature type="binding site" description="axial binding residue" evidence="11">
    <location>
        <position position="189"/>
    </location>
    <ligand>
        <name>heme b</name>
        <dbReference type="ChEBI" id="CHEBI:60344"/>
    </ligand>
    <ligandPart>
        <name>Fe</name>
        <dbReference type="ChEBI" id="CHEBI:18248"/>
    </ligandPart>
</feature>
<organism evidence="17 18">
    <name type="scientific">Exidia glandulosa HHB12029</name>
    <dbReference type="NCBI Taxonomy" id="1314781"/>
    <lineage>
        <taxon>Eukaryota</taxon>
        <taxon>Fungi</taxon>
        <taxon>Dikarya</taxon>
        <taxon>Basidiomycota</taxon>
        <taxon>Agaricomycotina</taxon>
        <taxon>Agaricomycetes</taxon>
        <taxon>Auriculariales</taxon>
        <taxon>Exidiaceae</taxon>
        <taxon>Exidia</taxon>
    </lineage>
</organism>
<feature type="domain" description="Fungal ligninase C-terminal" evidence="16">
    <location>
        <begin position="276"/>
        <end position="352"/>
    </location>
</feature>
<dbReference type="InterPro" id="IPR001621">
    <property type="entry name" value="Ligninase"/>
</dbReference>
<evidence type="ECO:0000256" key="14">
    <source>
        <dbReference type="RuleBase" id="RU363051"/>
    </source>
</evidence>
<sequence>MFAAPFIALALAAVAKAAPAASLCPDGVHSTINPQCCFWANARDRFINEIFLNVCQENVHSLVRIAFHDAIGFSLNSDKGGGADGSIIQFGDTELAFHANEGIDFIVDFLEPFANDVGMTFAIQFGAAVGLSLCPGAPKIPAFVGRPNATRAAPDKTVPEPFDDPTTIFARMADAGFTPTELVHLLASHTIADQAGVDPEPSVLGAPFDSTPFSFDSQVFLETLLVGTMFPGSGPNPGEEQSPLPGEFRLLSDKVFARHNLTSCTWQENALSQSTMASNFQTTFTKLSLLGHSQSSLLDCSEVIAQAPPATAPKAFFPAGKTHADIEQGCATQLFPTTLSTQAGRATPIPPVQVQDIAFGRK</sequence>
<feature type="binding site" evidence="11">
    <location>
        <position position="82"/>
    </location>
    <ligand>
        <name>Ca(2+)</name>
        <dbReference type="ChEBI" id="CHEBI:29108"/>
        <label>1</label>
    </ligand>
</feature>
<dbReference type="InParanoid" id="A0A165ZVD8"/>
<evidence type="ECO:0000256" key="4">
    <source>
        <dbReference type="ARBA" id="ARBA00022723"/>
    </source>
</evidence>
<accession>A0A165ZVD8</accession>
<evidence type="ECO:0000256" key="12">
    <source>
        <dbReference type="PIRSR" id="PIRSR601621-3"/>
    </source>
</evidence>
<keyword evidence="11 14" id="KW-0106">Calcium</keyword>
<dbReference type="STRING" id="1314781.A0A165ZVD8"/>
<feature type="binding site" evidence="11">
    <location>
        <position position="209"/>
    </location>
    <ligand>
        <name>Ca(2+)</name>
        <dbReference type="ChEBI" id="CHEBI:29108"/>
        <label>2</label>
    </ligand>
</feature>
<feature type="binding site" evidence="11">
    <location>
        <position position="86"/>
    </location>
    <ligand>
        <name>Ca(2+)</name>
        <dbReference type="ChEBI" id="CHEBI:29108"/>
        <label>1</label>
    </ligand>
</feature>
<dbReference type="InterPro" id="IPR024589">
    <property type="entry name" value="Ligninase_C"/>
</dbReference>
<evidence type="ECO:0000256" key="9">
    <source>
        <dbReference type="ARBA" id="ARBA00023180"/>
    </source>
</evidence>
<keyword evidence="7 11" id="KW-0408">Iron</keyword>
<keyword evidence="9" id="KW-0325">Glycoprotein</keyword>
<feature type="site" description="Transition state stabilizer" evidence="12">
    <location>
        <position position="64"/>
    </location>
</feature>
<feature type="binding site" evidence="11">
    <location>
        <position position="84"/>
    </location>
    <ligand>
        <name>Ca(2+)</name>
        <dbReference type="ChEBI" id="CHEBI:29108"/>
        <label>1</label>
    </ligand>
</feature>
<evidence type="ECO:0000256" key="6">
    <source>
        <dbReference type="ARBA" id="ARBA00023002"/>
    </source>
</evidence>
<dbReference type="InterPro" id="IPR019794">
    <property type="entry name" value="Peroxidases_AS"/>
</dbReference>
<dbReference type="InterPro" id="IPR002016">
    <property type="entry name" value="Haem_peroxidase"/>
</dbReference>
<dbReference type="GO" id="GO:0046872">
    <property type="term" value="F:metal ion binding"/>
    <property type="evidence" value="ECO:0007669"/>
    <property type="project" value="UniProtKB-UniRule"/>
</dbReference>
<comment type="cofactor">
    <cofactor evidence="11 14">
        <name>Ca(2+)</name>
        <dbReference type="ChEBI" id="CHEBI:29108"/>
    </cofactor>
    <text evidence="11 14">Binds 2 calcium ions per subunit.</text>
</comment>
<keyword evidence="2 14" id="KW-0575">Peroxidase</keyword>
<dbReference type="SUPFAM" id="SSF48113">
    <property type="entry name" value="Heme-dependent peroxidases"/>
    <property type="match status" value="1"/>
</dbReference>
<dbReference type="PRINTS" id="PR00458">
    <property type="entry name" value="PEROXIDASE"/>
</dbReference>
<evidence type="ECO:0000256" key="8">
    <source>
        <dbReference type="ARBA" id="ARBA00023157"/>
    </source>
</evidence>
<dbReference type="PANTHER" id="PTHR31356">
    <property type="entry name" value="THYLAKOID LUMENAL 29 KDA PROTEIN, CHLOROPLASTIC-RELATED"/>
    <property type="match status" value="1"/>
</dbReference>
<dbReference type="EMBL" id="KV426172">
    <property type="protein sequence ID" value="KZV85929.1"/>
    <property type="molecule type" value="Genomic_DNA"/>
</dbReference>
<dbReference type="PANTHER" id="PTHR31356:SF66">
    <property type="entry name" value="CATALASE-PEROXIDASE"/>
    <property type="match status" value="1"/>
</dbReference>
<evidence type="ECO:0000313" key="17">
    <source>
        <dbReference type="EMBL" id="KZV85929.1"/>
    </source>
</evidence>
<feature type="binding site" evidence="11">
    <location>
        <position position="211"/>
    </location>
    <ligand>
        <name>Ca(2+)</name>
        <dbReference type="ChEBI" id="CHEBI:29108"/>
        <label>2</label>
    </ligand>
</feature>
<dbReference type="PROSITE" id="PS00436">
    <property type="entry name" value="PEROXIDASE_2"/>
    <property type="match status" value="1"/>
</dbReference>
<dbReference type="Pfam" id="PF11895">
    <property type="entry name" value="Peroxidase_ext"/>
    <property type="match status" value="1"/>
</dbReference>
<feature type="active site" description="Proton acceptor" evidence="10">
    <location>
        <position position="68"/>
    </location>
</feature>
<evidence type="ECO:0000313" key="18">
    <source>
        <dbReference type="Proteomes" id="UP000077266"/>
    </source>
</evidence>
<keyword evidence="4 11" id="KW-0479">Metal-binding</keyword>
<feature type="disulfide bond" evidence="13">
    <location>
        <begin position="55"/>
        <end position="134"/>
    </location>
</feature>
<comment type="cofactor">
    <cofactor evidence="11">
        <name>heme b</name>
        <dbReference type="ChEBI" id="CHEBI:60344"/>
    </cofactor>
    <text evidence="11">Binds 1 heme b (iron(II)-protoporphyrin IX) group per subunit.</text>
</comment>
<dbReference type="Proteomes" id="UP000077266">
    <property type="component" value="Unassembled WGS sequence"/>
</dbReference>
<evidence type="ECO:0000256" key="7">
    <source>
        <dbReference type="ARBA" id="ARBA00023004"/>
    </source>
</evidence>
<evidence type="ECO:0000256" key="11">
    <source>
        <dbReference type="PIRSR" id="PIRSR601621-2"/>
    </source>
</evidence>
<feature type="binding site" evidence="11">
    <location>
        <position position="216"/>
    </location>
    <ligand>
        <name>Ca(2+)</name>
        <dbReference type="ChEBI" id="CHEBI:29108"/>
        <label>2</label>
    </ligand>
</feature>
<feature type="domain" description="Plant heme peroxidase family profile" evidence="15">
    <location>
        <begin position="57"/>
        <end position="270"/>
    </location>
</feature>
<dbReference type="PRINTS" id="PR00462">
    <property type="entry name" value="LIGNINASE"/>
</dbReference>
<keyword evidence="6 14" id="KW-0560">Oxidoreductase</keyword>
<gene>
    <name evidence="17" type="ORF">EXIGLDRAFT_775122</name>
</gene>
<evidence type="ECO:0000256" key="13">
    <source>
        <dbReference type="PIRSR" id="PIRSR601621-4"/>
    </source>
</evidence>
<dbReference type="InterPro" id="IPR010255">
    <property type="entry name" value="Haem_peroxidase_sf"/>
</dbReference>
<keyword evidence="3 11" id="KW-0349">Heme</keyword>
<dbReference type="GO" id="GO:0004601">
    <property type="term" value="F:peroxidase activity"/>
    <property type="evidence" value="ECO:0007669"/>
    <property type="project" value="UniProtKB-KW"/>
</dbReference>
<feature type="signal peptide" evidence="14">
    <location>
        <begin position="1"/>
        <end position="17"/>
    </location>
</feature>
<dbReference type="GO" id="GO:0020037">
    <property type="term" value="F:heme binding"/>
    <property type="evidence" value="ECO:0007669"/>
    <property type="project" value="UniProtKB-UniRule"/>
</dbReference>
<feature type="disulfide bond" evidence="13">
    <location>
        <begin position="264"/>
        <end position="330"/>
    </location>
</feature>
<dbReference type="PROSITE" id="PS00435">
    <property type="entry name" value="PEROXIDASE_1"/>
    <property type="match status" value="1"/>
</dbReference>
<keyword evidence="8 13" id="KW-1015">Disulfide bond</keyword>
<dbReference type="InterPro" id="IPR044831">
    <property type="entry name" value="Ccp1-like"/>
</dbReference>
<evidence type="ECO:0000256" key="2">
    <source>
        <dbReference type="ARBA" id="ARBA00022559"/>
    </source>
</evidence>
<name>A0A165ZVD8_EXIGL</name>
<evidence type="ECO:0000259" key="16">
    <source>
        <dbReference type="Pfam" id="PF11895"/>
    </source>
</evidence>
<dbReference type="InterPro" id="IPR019793">
    <property type="entry name" value="Peroxidases_heam-ligand_BS"/>
</dbReference>
<keyword evidence="5 14" id="KW-0732">Signal</keyword>